<dbReference type="PROSITE" id="PS51776">
    <property type="entry name" value="RH1"/>
    <property type="match status" value="1"/>
</dbReference>
<feature type="domain" description="RH1" evidence="2">
    <location>
        <begin position="8"/>
        <end position="100"/>
    </location>
</feature>
<feature type="non-terminal residue" evidence="3">
    <location>
        <position position="1"/>
    </location>
</feature>
<evidence type="ECO:0000313" key="4">
    <source>
        <dbReference type="Proteomes" id="UP001166093"/>
    </source>
</evidence>
<evidence type="ECO:0000259" key="2">
    <source>
        <dbReference type="PROSITE" id="PS51776"/>
    </source>
</evidence>
<dbReference type="Proteomes" id="UP001166093">
    <property type="component" value="Unassembled WGS sequence"/>
</dbReference>
<dbReference type="InterPro" id="IPR034743">
    <property type="entry name" value="RH1"/>
</dbReference>
<proteinExistence type="predicted"/>
<dbReference type="Pfam" id="PF09744">
    <property type="entry name" value="RH1"/>
    <property type="match status" value="1"/>
</dbReference>
<feature type="region of interest" description="Disordered" evidence="1">
    <location>
        <begin position="90"/>
        <end position="111"/>
    </location>
</feature>
<accession>A0ABS2XX81</accession>
<feature type="non-terminal residue" evidence="3">
    <location>
        <position position="111"/>
    </location>
</feature>
<dbReference type="CDD" id="cd14445">
    <property type="entry name" value="RILP-like"/>
    <property type="match status" value="1"/>
</dbReference>
<name>A0ABS2XX81_POLSP</name>
<comment type="caution">
    <text evidence="3">The sequence shown here is derived from an EMBL/GenBank/DDBJ whole genome shotgun (WGS) entry which is preliminary data.</text>
</comment>
<sequence>MEQSERKVNPACLERHYLALTVDDVYDAAKLIGVEVEKLIDCHGKESAEGLVPKIVKVLELLESFAARNNTPEKELLRAFETLQVQQQRKKTAKEAEDRAGRSEIRVRRAF</sequence>
<dbReference type="Gene3D" id="1.20.58.1770">
    <property type="match status" value="1"/>
</dbReference>
<keyword evidence="4" id="KW-1185">Reference proteome</keyword>
<dbReference type="EMBL" id="JAAWVQ010082187">
    <property type="protein sequence ID" value="MBN3278759.1"/>
    <property type="molecule type" value="Genomic_DNA"/>
</dbReference>
<protein>
    <submittedName>
        <fullName evidence="3">RIPL1 protein</fullName>
    </submittedName>
</protein>
<reference evidence="3" key="1">
    <citation type="journal article" date="2021" name="Cell">
        <title>Tracing the genetic footprints of vertebrate landing in non-teleost ray-finned fishes.</title>
        <authorList>
            <person name="Bi X."/>
            <person name="Wang K."/>
            <person name="Yang L."/>
            <person name="Pan H."/>
            <person name="Jiang H."/>
            <person name="Wei Q."/>
            <person name="Fang M."/>
            <person name="Yu H."/>
            <person name="Zhu C."/>
            <person name="Cai Y."/>
            <person name="He Y."/>
            <person name="Gan X."/>
            <person name="Zeng H."/>
            <person name="Yu D."/>
            <person name="Zhu Y."/>
            <person name="Jiang H."/>
            <person name="Qiu Q."/>
            <person name="Yang H."/>
            <person name="Zhang Y.E."/>
            <person name="Wang W."/>
            <person name="Zhu M."/>
            <person name="He S."/>
            <person name="Zhang G."/>
        </authorList>
    </citation>
    <scope>NUCLEOTIDE SEQUENCE</scope>
    <source>
        <strain evidence="3">Pddl_001</strain>
    </source>
</reference>
<evidence type="ECO:0000313" key="3">
    <source>
        <dbReference type="EMBL" id="MBN3278759.1"/>
    </source>
</evidence>
<gene>
    <name evidence="3" type="primary">Rilpl1_0</name>
    <name evidence="3" type="ORF">GTO93_0000130</name>
</gene>
<feature type="compositionally biased region" description="Basic and acidic residues" evidence="1">
    <location>
        <begin position="93"/>
        <end position="111"/>
    </location>
</feature>
<evidence type="ECO:0000256" key="1">
    <source>
        <dbReference type="SAM" id="MobiDB-lite"/>
    </source>
</evidence>
<organism evidence="3 4">
    <name type="scientific">Polyodon spathula</name>
    <name type="common">North American paddlefish</name>
    <name type="synonym">Squalus spathula</name>
    <dbReference type="NCBI Taxonomy" id="7913"/>
    <lineage>
        <taxon>Eukaryota</taxon>
        <taxon>Metazoa</taxon>
        <taxon>Chordata</taxon>
        <taxon>Craniata</taxon>
        <taxon>Vertebrata</taxon>
        <taxon>Euteleostomi</taxon>
        <taxon>Actinopterygii</taxon>
        <taxon>Chondrostei</taxon>
        <taxon>Acipenseriformes</taxon>
        <taxon>Polyodontidae</taxon>
        <taxon>Polyodon</taxon>
    </lineage>
</organism>